<comment type="caution">
    <text evidence="1">The sequence shown here is derived from an EMBL/GenBank/DDBJ whole genome shotgun (WGS) entry which is preliminary data.</text>
</comment>
<evidence type="ECO:0000313" key="2">
    <source>
        <dbReference type="Proteomes" id="UP001358324"/>
    </source>
</evidence>
<dbReference type="Gene3D" id="1.20.120.330">
    <property type="entry name" value="Nucleotidyltransferases domain 2"/>
    <property type="match status" value="1"/>
</dbReference>
<reference evidence="1 2" key="1">
    <citation type="submission" date="2024-01" db="EMBL/GenBank/DDBJ databases">
        <title>Novel species of the genus Luteimonas isolated from rivers.</title>
        <authorList>
            <person name="Lu H."/>
        </authorList>
    </citation>
    <scope>NUCLEOTIDE SEQUENCE [LARGE SCALE GENOMIC DNA]</scope>
    <source>
        <strain evidence="1 2">SMYT11W</strain>
    </source>
</reference>
<evidence type="ECO:0000313" key="1">
    <source>
        <dbReference type="EMBL" id="MEF3081918.1"/>
    </source>
</evidence>
<dbReference type="EMBL" id="JAZHBM010000001">
    <property type="protein sequence ID" value="MEF3081918.1"/>
    <property type="molecule type" value="Genomic_DNA"/>
</dbReference>
<sequence>MPIDDKVLVDFAQQIVESASSEVEFRCSIGRAYYAGFHSVIGIACRLPESDSFKESSSHLSHHEVGARLRKWDVSDVCGSWTRLKPTASTLSDLLNTCRASRVVADYRLNRSVNKSDAKMQIARVKQIRVIVKQLEAAESSQAA</sequence>
<proteinExistence type="predicted"/>
<evidence type="ECO:0008006" key="3">
    <source>
        <dbReference type="Google" id="ProtNLM"/>
    </source>
</evidence>
<protein>
    <recommendedName>
        <fullName evidence="3">HEPN domain-containing protein</fullName>
    </recommendedName>
</protein>
<organism evidence="1 2">
    <name type="scientific">Luteimonas flava</name>
    <dbReference type="NCBI Taxonomy" id="3115822"/>
    <lineage>
        <taxon>Bacteria</taxon>
        <taxon>Pseudomonadati</taxon>
        <taxon>Pseudomonadota</taxon>
        <taxon>Gammaproteobacteria</taxon>
        <taxon>Lysobacterales</taxon>
        <taxon>Lysobacteraceae</taxon>
        <taxon>Luteimonas</taxon>
    </lineage>
</organism>
<dbReference type="RefSeq" id="WP_332077632.1">
    <property type="nucleotide sequence ID" value="NZ_JAZHBM010000001.1"/>
</dbReference>
<name>A0ABU7WDG3_9GAMM</name>
<gene>
    <name evidence="1" type="ORF">V3391_06785</name>
</gene>
<dbReference type="Proteomes" id="UP001358324">
    <property type="component" value="Unassembled WGS sequence"/>
</dbReference>
<keyword evidence="2" id="KW-1185">Reference proteome</keyword>
<accession>A0ABU7WDG3</accession>